<sequence length="1230" mass="135787">MRMKIHAEAERVSVGLTTQACAALVMRCFFAALFPVVMMATFLFPMVLHAADGWHDDWNTALKAAREDSSRPILIKYEAAWCGPCQLLTEEMQQDDVKEVLQGYHLLRIDVDHPPAGAEVDSVTSLPTMRVITAGDEILQQAVGLAQDQQLINWLEQGASAYQQIVQRRQFAKRLSSGVLDAEQTELLLEMLQDRSSSQRSAATELLVQHPHLVAGQVVELLSSDKVRSRIAALDVLQRWPAPLDGIDPWQRETITAERVETLKSWSDSIASDDLAAEVDSKLVAEASSEALAEADLEIDRLLQRGPVREGLVDGLAVIGPELLPQVTTRLDNEVADVARERLTAVRYRLVASPTLLIRLPEVTDKLASLDASARRLAAQALSEQAQKDDVPLLEALFAHDDPLVRELALRGMQLSGGGEATELVRFLKDPDKNVRAAVLKLWLDAPRSYLSKTISEHALEESDPGLLVYYVRLLKEIGATKFEVQETLAQLAENDDWQVRAEVAEAIAHFTDNQSRPGASDATLHSGLRDAARQLLTDSDSFVLSKIVPAIIQADQEGSFDQLLLIAWRNPQIRDTVLPSLNAKFHDEDNVKFLTERFESDDSDARSFSLQAMSRLKVAEHEQYIGRALQDKDTEVQLAGVRALSAWLDNYHSKLSVLPKPLSRAVVADPFSNGFDVEFESEVMTFDNEEPSSGGVFRMIGDFLSGGGSDDSAVEVEAVEMEAVEMETVEVEADAIGAYEAELENATEAEPDEAPAAEKASTDITPTDITPTDITPIEDIPIEIGGDPFGGDDGGPISADVVESERVADASAVASEMAEQVDAYEAWLVNWRTSPSDVLPWLEGVKPIIERLKDSEDSAIKAHATLAAVRMGIEVESDVIAQSVSTLSASEGRLQAVYPWLPKDDRRELLMFVAETKNVDDYLVGLFEIANKFDQETIQADAWQALDRVNPQYIEHGYYLRSSMMELLTGESYFHSSSEKQAAALASSLEESVSTLDSQFARMMAVSLMGDIDATRVESLVDDAYDNTELDDATRRDWARMALGGKDSSEATELAIGWLSDETFQSIALDFIADGHGGISATEIGLLEVPNANASYYSSAKIITAEINPTVEPEMIKPLLDHGDPEIVAKATFVLIAMGQDVDITPLEKMFRSKGVDQYLRGWTNMYILAIAMRNQDADVAQLREIYEKVKGDEYRSKEFYWRIRIMTGPQALMLRKQIRDEVGMDNLI</sequence>
<evidence type="ECO:0000313" key="5">
    <source>
        <dbReference type="EMBL" id="TWT94410.1"/>
    </source>
</evidence>
<keyword evidence="3" id="KW-0812">Transmembrane</keyword>
<dbReference type="SUPFAM" id="SSF48371">
    <property type="entry name" value="ARM repeat"/>
    <property type="match status" value="1"/>
</dbReference>
<evidence type="ECO:0000256" key="2">
    <source>
        <dbReference type="SAM" id="MobiDB-lite"/>
    </source>
</evidence>
<dbReference type="AlphaFoldDB" id="A0A5C6A4W3"/>
<dbReference type="Gene3D" id="1.25.10.10">
    <property type="entry name" value="Leucine-rich Repeat Variant"/>
    <property type="match status" value="2"/>
</dbReference>
<dbReference type="RefSeq" id="WP_146522283.1">
    <property type="nucleotide sequence ID" value="NZ_SJPN01000007.1"/>
</dbReference>
<reference evidence="5 6" key="1">
    <citation type="submission" date="2019-02" db="EMBL/GenBank/DDBJ databases">
        <title>Deep-cultivation of Planctomycetes and their phenomic and genomic characterization uncovers novel biology.</title>
        <authorList>
            <person name="Wiegand S."/>
            <person name="Jogler M."/>
            <person name="Boedeker C."/>
            <person name="Pinto D."/>
            <person name="Vollmers J."/>
            <person name="Rivas-Marin E."/>
            <person name="Kohn T."/>
            <person name="Peeters S.H."/>
            <person name="Heuer A."/>
            <person name="Rast P."/>
            <person name="Oberbeckmann S."/>
            <person name="Bunk B."/>
            <person name="Jeske O."/>
            <person name="Meyerdierks A."/>
            <person name="Storesund J.E."/>
            <person name="Kallscheuer N."/>
            <person name="Luecker S."/>
            <person name="Lage O.M."/>
            <person name="Pohl T."/>
            <person name="Merkel B.J."/>
            <person name="Hornburger P."/>
            <person name="Mueller R.-W."/>
            <person name="Bruemmer F."/>
            <person name="Labrenz M."/>
            <person name="Spormann A.M."/>
            <person name="Op Den Camp H."/>
            <person name="Overmann J."/>
            <person name="Amann R."/>
            <person name="Jetten M.S.M."/>
            <person name="Mascher T."/>
            <person name="Medema M.H."/>
            <person name="Devos D.P."/>
            <person name="Kaster A.-K."/>
            <person name="Ovreas L."/>
            <person name="Rohde M."/>
            <person name="Galperin M.Y."/>
            <person name="Jogler C."/>
        </authorList>
    </citation>
    <scope>NUCLEOTIDE SEQUENCE [LARGE SCALE GENOMIC DNA]</scope>
    <source>
        <strain evidence="5 6">Pla52n</strain>
    </source>
</reference>
<feature type="domain" description="Thioredoxin" evidence="4">
    <location>
        <begin position="64"/>
        <end position="156"/>
    </location>
</feature>
<evidence type="ECO:0000259" key="4">
    <source>
        <dbReference type="Pfam" id="PF00085"/>
    </source>
</evidence>
<keyword evidence="3" id="KW-1133">Transmembrane helix</keyword>
<comment type="caution">
    <text evidence="5">The sequence shown here is derived from an EMBL/GenBank/DDBJ whole genome shotgun (WGS) entry which is preliminary data.</text>
</comment>
<feature type="region of interest" description="Disordered" evidence="2">
    <location>
        <begin position="746"/>
        <end position="780"/>
    </location>
</feature>
<feature type="compositionally biased region" description="Acidic residues" evidence="2">
    <location>
        <begin position="746"/>
        <end position="756"/>
    </location>
</feature>
<name>A0A5C6A4W3_9BACT</name>
<evidence type="ECO:0000256" key="1">
    <source>
        <dbReference type="ARBA" id="ARBA00023284"/>
    </source>
</evidence>
<dbReference type="InterPro" id="IPR016024">
    <property type="entry name" value="ARM-type_fold"/>
</dbReference>
<keyword evidence="6" id="KW-1185">Reference proteome</keyword>
<feature type="compositionally biased region" description="Low complexity" evidence="2">
    <location>
        <begin position="758"/>
        <end position="780"/>
    </location>
</feature>
<dbReference type="SUPFAM" id="SSF52833">
    <property type="entry name" value="Thioredoxin-like"/>
    <property type="match status" value="1"/>
</dbReference>
<feature type="transmembrane region" description="Helical" evidence="3">
    <location>
        <begin position="21"/>
        <end position="44"/>
    </location>
</feature>
<dbReference type="InterPro" id="IPR013766">
    <property type="entry name" value="Thioredoxin_domain"/>
</dbReference>
<dbReference type="CDD" id="cd02947">
    <property type="entry name" value="TRX_family"/>
    <property type="match status" value="1"/>
</dbReference>
<dbReference type="EMBL" id="SJPN01000007">
    <property type="protein sequence ID" value="TWT94410.1"/>
    <property type="molecule type" value="Genomic_DNA"/>
</dbReference>
<dbReference type="InterPro" id="IPR036249">
    <property type="entry name" value="Thioredoxin-like_sf"/>
</dbReference>
<gene>
    <name evidence="5" type="ORF">Pla52n_52310</name>
</gene>
<protein>
    <submittedName>
        <fullName evidence="5">Thioredoxin-like protein</fullName>
    </submittedName>
</protein>
<accession>A0A5C6A4W3</accession>
<dbReference type="OrthoDB" id="223295at2"/>
<keyword evidence="3" id="KW-0472">Membrane</keyword>
<dbReference type="InterPro" id="IPR017937">
    <property type="entry name" value="Thioredoxin_CS"/>
</dbReference>
<organism evidence="5 6">
    <name type="scientific">Stieleria varia</name>
    <dbReference type="NCBI Taxonomy" id="2528005"/>
    <lineage>
        <taxon>Bacteria</taxon>
        <taxon>Pseudomonadati</taxon>
        <taxon>Planctomycetota</taxon>
        <taxon>Planctomycetia</taxon>
        <taxon>Pirellulales</taxon>
        <taxon>Pirellulaceae</taxon>
        <taxon>Stieleria</taxon>
    </lineage>
</organism>
<dbReference type="InterPro" id="IPR011989">
    <property type="entry name" value="ARM-like"/>
</dbReference>
<keyword evidence="1" id="KW-0676">Redox-active center</keyword>
<dbReference type="PROSITE" id="PS00194">
    <property type="entry name" value="THIOREDOXIN_1"/>
    <property type="match status" value="1"/>
</dbReference>
<evidence type="ECO:0000313" key="6">
    <source>
        <dbReference type="Proteomes" id="UP000320176"/>
    </source>
</evidence>
<proteinExistence type="predicted"/>
<dbReference type="Proteomes" id="UP000320176">
    <property type="component" value="Unassembled WGS sequence"/>
</dbReference>
<dbReference type="Gene3D" id="3.40.30.10">
    <property type="entry name" value="Glutaredoxin"/>
    <property type="match status" value="1"/>
</dbReference>
<evidence type="ECO:0000256" key="3">
    <source>
        <dbReference type="SAM" id="Phobius"/>
    </source>
</evidence>
<dbReference type="Pfam" id="PF00085">
    <property type="entry name" value="Thioredoxin"/>
    <property type="match status" value="1"/>
</dbReference>